<evidence type="ECO:0000256" key="3">
    <source>
        <dbReference type="ARBA" id="ARBA00009789"/>
    </source>
</evidence>
<dbReference type="PROSITE" id="PS01295">
    <property type="entry name" value="ISPD"/>
    <property type="match status" value="1"/>
</dbReference>
<dbReference type="EMBL" id="NVUL01000012">
    <property type="protein sequence ID" value="PCI80091.1"/>
    <property type="molecule type" value="Genomic_DNA"/>
</dbReference>
<evidence type="ECO:0000256" key="5">
    <source>
        <dbReference type="ARBA" id="ARBA00022695"/>
    </source>
</evidence>
<dbReference type="GO" id="GO:0050518">
    <property type="term" value="F:2-C-methyl-D-erythritol 4-phosphate cytidylyltransferase activity"/>
    <property type="evidence" value="ECO:0007669"/>
    <property type="project" value="UniProtKB-UniRule"/>
</dbReference>
<comment type="pathway">
    <text evidence="2 7">Isoprenoid biosynthesis; isopentenyl diphosphate biosynthesis via DXP pathway; isopentenyl diphosphate from 1-deoxy-D-xylulose 5-phosphate: step 2/6.</text>
</comment>
<organism evidence="8 9">
    <name type="scientific">SAR86 cluster bacterium</name>
    <dbReference type="NCBI Taxonomy" id="2030880"/>
    <lineage>
        <taxon>Bacteria</taxon>
        <taxon>Pseudomonadati</taxon>
        <taxon>Pseudomonadota</taxon>
        <taxon>Gammaproteobacteria</taxon>
        <taxon>SAR86 cluster</taxon>
    </lineage>
</organism>
<dbReference type="InterPro" id="IPR034683">
    <property type="entry name" value="IspD/TarI"/>
</dbReference>
<dbReference type="InterPro" id="IPR029044">
    <property type="entry name" value="Nucleotide-diphossugar_trans"/>
</dbReference>
<gene>
    <name evidence="7" type="primary">ispD</name>
    <name evidence="8" type="ORF">COB20_03625</name>
</gene>
<feature type="site" description="Transition state stabilizer" evidence="7">
    <location>
        <position position="24"/>
    </location>
</feature>
<evidence type="ECO:0000256" key="2">
    <source>
        <dbReference type="ARBA" id="ARBA00004787"/>
    </source>
</evidence>
<evidence type="ECO:0000256" key="4">
    <source>
        <dbReference type="ARBA" id="ARBA00022679"/>
    </source>
</evidence>
<dbReference type="CDD" id="cd02516">
    <property type="entry name" value="CDP-ME_synthetase"/>
    <property type="match status" value="1"/>
</dbReference>
<keyword evidence="5 7" id="KW-0548">Nucleotidyltransferase</keyword>
<dbReference type="UniPathway" id="UPA00056">
    <property type="reaction ID" value="UER00093"/>
</dbReference>
<comment type="caution">
    <text evidence="8">The sequence shown here is derived from an EMBL/GenBank/DDBJ whole genome shotgun (WGS) entry which is preliminary data.</text>
</comment>
<keyword evidence="6 7" id="KW-0414">Isoprene biosynthesis</keyword>
<dbReference type="Pfam" id="PF01128">
    <property type="entry name" value="IspD"/>
    <property type="match status" value="1"/>
</dbReference>
<feature type="site" description="Positions MEP for the nucleophilic attack" evidence="7">
    <location>
        <position position="217"/>
    </location>
</feature>
<sequence length="241" mass="26446">MTMTIWAVLPAAGIGRRMGSTIPKQYLCIDGVPLLLHALRRLCAVDEIQKIVVVIHPEDSRWAEFEISIAEEFGNRIITVMGGDERFHSVLNGLNAMAEFADKDDWVLVHDAVRPCVRTSDIENLISKVSLHSIGGLLGSAVDNTLKKVDADLTVIETVDRESYWNALTPQMFRFAQLKESIECVVASGEQVTDEAAAMEVAGFKPVMVAGSKDNIKITVDADLVLASQILKNQASDNEPR</sequence>
<dbReference type="EC" id="2.7.7.60" evidence="7"/>
<evidence type="ECO:0000256" key="6">
    <source>
        <dbReference type="ARBA" id="ARBA00023229"/>
    </source>
</evidence>
<dbReference type="HAMAP" id="MF_00108">
    <property type="entry name" value="IspD"/>
    <property type="match status" value="1"/>
</dbReference>
<dbReference type="NCBIfam" id="TIGR00453">
    <property type="entry name" value="ispD"/>
    <property type="match status" value="1"/>
</dbReference>
<proteinExistence type="inferred from homology"/>
<dbReference type="SUPFAM" id="SSF53448">
    <property type="entry name" value="Nucleotide-diphospho-sugar transferases"/>
    <property type="match status" value="1"/>
</dbReference>
<dbReference type="AlphaFoldDB" id="A0A2A4XCR7"/>
<dbReference type="PANTHER" id="PTHR32125">
    <property type="entry name" value="2-C-METHYL-D-ERYTHRITOL 4-PHOSPHATE CYTIDYLYLTRANSFERASE, CHLOROPLASTIC"/>
    <property type="match status" value="1"/>
</dbReference>
<dbReference type="Proteomes" id="UP000218767">
    <property type="component" value="Unassembled WGS sequence"/>
</dbReference>
<keyword evidence="4 7" id="KW-0808">Transferase</keyword>
<feature type="site" description="Transition state stabilizer" evidence="7">
    <location>
        <position position="17"/>
    </location>
</feature>
<comment type="function">
    <text evidence="7">Catalyzes the formation of 4-diphosphocytidyl-2-C-methyl-D-erythritol from CTP and 2-C-methyl-D-erythritol 4-phosphate (MEP).</text>
</comment>
<evidence type="ECO:0000313" key="8">
    <source>
        <dbReference type="EMBL" id="PCI80091.1"/>
    </source>
</evidence>
<protein>
    <recommendedName>
        <fullName evidence="7">2-C-methyl-D-erythritol 4-phosphate cytidylyltransferase</fullName>
        <ecNumber evidence="7">2.7.7.60</ecNumber>
    </recommendedName>
    <alternativeName>
        <fullName evidence="7">4-diphosphocytidyl-2C-methyl-D-erythritol synthase</fullName>
    </alternativeName>
    <alternativeName>
        <fullName evidence="7">MEP cytidylyltransferase</fullName>
        <shortName evidence="7">MCT</shortName>
    </alternativeName>
</protein>
<dbReference type="InterPro" id="IPR018294">
    <property type="entry name" value="ISPD_synthase_CS"/>
</dbReference>
<feature type="site" description="Positions MEP for the nucleophilic attack" evidence="7">
    <location>
        <position position="161"/>
    </location>
</feature>
<accession>A0A2A4XCR7</accession>
<dbReference type="InterPro" id="IPR050088">
    <property type="entry name" value="IspD/TarI_cytidylyltransf_bact"/>
</dbReference>
<evidence type="ECO:0000313" key="9">
    <source>
        <dbReference type="Proteomes" id="UP000218767"/>
    </source>
</evidence>
<evidence type="ECO:0000256" key="1">
    <source>
        <dbReference type="ARBA" id="ARBA00001282"/>
    </source>
</evidence>
<name>A0A2A4XCR7_9GAMM</name>
<reference evidence="9" key="1">
    <citation type="submission" date="2017-08" db="EMBL/GenBank/DDBJ databases">
        <title>A dynamic microbial community with high functional redundancy inhabits the cold, oxic subseafloor aquifer.</title>
        <authorList>
            <person name="Tully B.J."/>
            <person name="Wheat C.G."/>
            <person name="Glazer B.T."/>
            <person name="Huber J.A."/>
        </authorList>
    </citation>
    <scope>NUCLEOTIDE SEQUENCE [LARGE SCALE GENOMIC DNA]</scope>
</reference>
<dbReference type="GO" id="GO:0019288">
    <property type="term" value="P:isopentenyl diphosphate biosynthetic process, methylerythritol 4-phosphate pathway"/>
    <property type="evidence" value="ECO:0007669"/>
    <property type="project" value="UniProtKB-UniRule"/>
</dbReference>
<evidence type="ECO:0000256" key="7">
    <source>
        <dbReference type="HAMAP-Rule" id="MF_00108"/>
    </source>
</evidence>
<comment type="catalytic activity">
    <reaction evidence="1 7">
        <text>2-C-methyl-D-erythritol 4-phosphate + CTP + H(+) = 4-CDP-2-C-methyl-D-erythritol + diphosphate</text>
        <dbReference type="Rhea" id="RHEA:13429"/>
        <dbReference type="ChEBI" id="CHEBI:15378"/>
        <dbReference type="ChEBI" id="CHEBI:33019"/>
        <dbReference type="ChEBI" id="CHEBI:37563"/>
        <dbReference type="ChEBI" id="CHEBI:57823"/>
        <dbReference type="ChEBI" id="CHEBI:58262"/>
        <dbReference type="EC" id="2.7.7.60"/>
    </reaction>
</comment>
<dbReference type="PANTHER" id="PTHR32125:SF4">
    <property type="entry name" value="2-C-METHYL-D-ERYTHRITOL 4-PHOSPHATE CYTIDYLYLTRANSFERASE, CHLOROPLASTIC"/>
    <property type="match status" value="1"/>
</dbReference>
<comment type="similarity">
    <text evidence="3 7">Belongs to the IspD/TarI cytidylyltransferase family. IspD subfamily.</text>
</comment>
<dbReference type="InterPro" id="IPR001228">
    <property type="entry name" value="IspD"/>
</dbReference>
<dbReference type="FunFam" id="3.90.550.10:FF:000003">
    <property type="entry name" value="2-C-methyl-D-erythritol 4-phosphate cytidylyltransferase"/>
    <property type="match status" value="1"/>
</dbReference>
<dbReference type="Gene3D" id="3.90.550.10">
    <property type="entry name" value="Spore Coat Polysaccharide Biosynthesis Protein SpsA, Chain A"/>
    <property type="match status" value="1"/>
</dbReference>